<proteinExistence type="predicted"/>
<keyword evidence="3" id="KW-1185">Reference proteome</keyword>
<evidence type="ECO:0008006" key="4">
    <source>
        <dbReference type="Google" id="ProtNLM"/>
    </source>
</evidence>
<dbReference type="RefSeq" id="WP_148915980.1">
    <property type="nucleotide sequence ID" value="NZ_VSZS01000066.1"/>
</dbReference>
<evidence type="ECO:0000313" key="3">
    <source>
        <dbReference type="Proteomes" id="UP000323258"/>
    </source>
</evidence>
<organism evidence="2 3">
    <name type="scientific">Neoaquamicrobium microcysteis</name>
    <dbReference type="NCBI Taxonomy" id="2682781"/>
    <lineage>
        <taxon>Bacteria</taxon>
        <taxon>Pseudomonadati</taxon>
        <taxon>Pseudomonadota</taxon>
        <taxon>Alphaproteobacteria</taxon>
        <taxon>Hyphomicrobiales</taxon>
        <taxon>Phyllobacteriaceae</taxon>
        <taxon>Neoaquamicrobium</taxon>
    </lineage>
</organism>
<evidence type="ECO:0000256" key="1">
    <source>
        <dbReference type="SAM" id="SignalP"/>
    </source>
</evidence>
<dbReference type="AlphaFoldDB" id="A0A5D4GQW7"/>
<name>A0A5D4GQW7_9HYPH</name>
<dbReference type="EMBL" id="VSZS01000066">
    <property type="protein sequence ID" value="TYR30442.1"/>
    <property type="molecule type" value="Genomic_DNA"/>
</dbReference>
<feature type="chain" id="PRO_5022863677" description="Lipoprotein" evidence="1">
    <location>
        <begin position="23"/>
        <end position="113"/>
    </location>
</feature>
<evidence type="ECO:0000313" key="2">
    <source>
        <dbReference type="EMBL" id="TYR30442.1"/>
    </source>
</evidence>
<keyword evidence="1" id="KW-0732">Signal</keyword>
<reference evidence="2 3" key="2">
    <citation type="submission" date="2019-09" db="EMBL/GenBank/DDBJ databases">
        <title>Mesorhizobium sp. MaA-C15 isolated from Microcystis aeruginosa.</title>
        <authorList>
            <person name="Jeong S.E."/>
            <person name="Jin H.M."/>
            <person name="Jeon C.O."/>
        </authorList>
    </citation>
    <scope>NUCLEOTIDE SEQUENCE [LARGE SCALE GENOMIC DNA]</scope>
    <source>
        <strain evidence="2 3">MaA-C15</strain>
    </source>
</reference>
<comment type="caution">
    <text evidence="2">The sequence shown here is derived from an EMBL/GenBank/DDBJ whole genome shotgun (WGS) entry which is preliminary data.</text>
</comment>
<protein>
    <recommendedName>
        <fullName evidence="4">Lipoprotein</fullName>
    </recommendedName>
</protein>
<dbReference type="Proteomes" id="UP000323258">
    <property type="component" value="Unassembled WGS sequence"/>
</dbReference>
<dbReference type="OrthoDB" id="8086835at2"/>
<reference evidence="2 3" key="1">
    <citation type="submission" date="2019-08" db="EMBL/GenBank/DDBJ databases">
        <authorList>
            <person name="Seo Y.L."/>
        </authorList>
    </citation>
    <scope>NUCLEOTIDE SEQUENCE [LARGE SCALE GENOMIC DNA]</scope>
    <source>
        <strain evidence="2 3">MaA-C15</strain>
    </source>
</reference>
<sequence>MSLMKPALAAAAALMLSGCVTQTNYDASREALRGSPGLRTQFVNNCVTNIRAKPLNQRQAMATVMNTSVRNAPRTYCQRITNGITSGRLTRGDINSGARGQLTPAVVRVLQGR</sequence>
<dbReference type="PROSITE" id="PS51257">
    <property type="entry name" value="PROKAR_LIPOPROTEIN"/>
    <property type="match status" value="1"/>
</dbReference>
<feature type="signal peptide" evidence="1">
    <location>
        <begin position="1"/>
        <end position="22"/>
    </location>
</feature>
<accession>A0A5D4GQW7</accession>
<gene>
    <name evidence="2" type="ORF">FY036_17130</name>
</gene>